<organism evidence="1 2">
    <name type="scientific">Helianthus annuus</name>
    <name type="common">Common sunflower</name>
    <dbReference type="NCBI Taxonomy" id="4232"/>
    <lineage>
        <taxon>Eukaryota</taxon>
        <taxon>Viridiplantae</taxon>
        <taxon>Streptophyta</taxon>
        <taxon>Embryophyta</taxon>
        <taxon>Tracheophyta</taxon>
        <taxon>Spermatophyta</taxon>
        <taxon>Magnoliopsida</taxon>
        <taxon>eudicotyledons</taxon>
        <taxon>Gunneridae</taxon>
        <taxon>Pentapetalae</taxon>
        <taxon>asterids</taxon>
        <taxon>campanulids</taxon>
        <taxon>Asterales</taxon>
        <taxon>Asteraceae</taxon>
        <taxon>Asteroideae</taxon>
        <taxon>Heliantheae alliance</taxon>
        <taxon>Heliantheae</taxon>
        <taxon>Helianthus</taxon>
    </lineage>
</organism>
<proteinExistence type="predicted"/>
<reference evidence="1" key="2">
    <citation type="submission" date="2020-06" db="EMBL/GenBank/DDBJ databases">
        <title>Helianthus annuus Genome sequencing and assembly Release 2.</title>
        <authorList>
            <person name="Gouzy J."/>
            <person name="Langlade N."/>
            <person name="Munos S."/>
        </authorList>
    </citation>
    <scope>NUCLEOTIDE SEQUENCE</scope>
    <source>
        <tissue evidence="1">Leaves</tissue>
    </source>
</reference>
<sequence>MDCELFWLYGSWSTCSQNMLLNVTTVSSNPSSGDFVHWMLLRISQLLMDSSGTHDGIVDAICS</sequence>
<reference evidence="1" key="1">
    <citation type="journal article" date="2017" name="Nature">
        <title>The sunflower genome provides insights into oil metabolism, flowering and Asterid evolution.</title>
        <authorList>
            <person name="Badouin H."/>
            <person name="Gouzy J."/>
            <person name="Grassa C.J."/>
            <person name="Murat F."/>
            <person name="Staton S.E."/>
            <person name="Cottret L."/>
            <person name="Lelandais-Briere C."/>
            <person name="Owens G.L."/>
            <person name="Carrere S."/>
            <person name="Mayjonade B."/>
            <person name="Legrand L."/>
            <person name="Gill N."/>
            <person name="Kane N.C."/>
            <person name="Bowers J.E."/>
            <person name="Hubner S."/>
            <person name="Bellec A."/>
            <person name="Berard A."/>
            <person name="Berges H."/>
            <person name="Blanchet N."/>
            <person name="Boniface M.C."/>
            <person name="Brunel D."/>
            <person name="Catrice O."/>
            <person name="Chaidir N."/>
            <person name="Claudel C."/>
            <person name="Donnadieu C."/>
            <person name="Faraut T."/>
            <person name="Fievet G."/>
            <person name="Helmstetter N."/>
            <person name="King M."/>
            <person name="Knapp S.J."/>
            <person name="Lai Z."/>
            <person name="Le Paslier M.C."/>
            <person name="Lippi Y."/>
            <person name="Lorenzon L."/>
            <person name="Mandel J.R."/>
            <person name="Marage G."/>
            <person name="Marchand G."/>
            <person name="Marquand E."/>
            <person name="Bret-Mestries E."/>
            <person name="Morien E."/>
            <person name="Nambeesan S."/>
            <person name="Nguyen T."/>
            <person name="Pegot-Espagnet P."/>
            <person name="Pouilly N."/>
            <person name="Raftis F."/>
            <person name="Sallet E."/>
            <person name="Schiex T."/>
            <person name="Thomas J."/>
            <person name="Vandecasteele C."/>
            <person name="Vares D."/>
            <person name="Vear F."/>
            <person name="Vautrin S."/>
            <person name="Crespi M."/>
            <person name="Mangin B."/>
            <person name="Burke J.M."/>
            <person name="Salse J."/>
            <person name="Munos S."/>
            <person name="Vincourt P."/>
            <person name="Rieseberg L.H."/>
            <person name="Langlade N.B."/>
        </authorList>
    </citation>
    <scope>NUCLEOTIDE SEQUENCE</scope>
    <source>
        <tissue evidence="1">Leaves</tissue>
    </source>
</reference>
<name>A0A9K3IJ91_HELAN</name>
<gene>
    <name evidence="1" type="ORF">HanXRQr2_Chr07g0282131</name>
</gene>
<keyword evidence="2" id="KW-1185">Reference proteome</keyword>
<comment type="caution">
    <text evidence="1">The sequence shown here is derived from an EMBL/GenBank/DDBJ whole genome shotgun (WGS) entry which is preliminary data.</text>
</comment>
<dbReference type="EMBL" id="MNCJ02000322">
    <property type="protein sequence ID" value="KAF5797562.1"/>
    <property type="molecule type" value="Genomic_DNA"/>
</dbReference>
<evidence type="ECO:0000313" key="1">
    <source>
        <dbReference type="EMBL" id="KAF5797562.1"/>
    </source>
</evidence>
<accession>A0A9K3IJ91</accession>
<dbReference type="Gramene" id="mRNA:HanXRQr2_Chr07g0282131">
    <property type="protein sequence ID" value="mRNA:HanXRQr2_Chr07g0282131"/>
    <property type="gene ID" value="HanXRQr2_Chr07g0282131"/>
</dbReference>
<dbReference type="AlphaFoldDB" id="A0A9K3IJ91"/>
<evidence type="ECO:0000313" key="2">
    <source>
        <dbReference type="Proteomes" id="UP000215914"/>
    </source>
</evidence>
<dbReference type="Proteomes" id="UP000215914">
    <property type="component" value="Unassembled WGS sequence"/>
</dbReference>
<protein>
    <submittedName>
        <fullName evidence="1">Uncharacterized protein</fullName>
    </submittedName>
</protein>